<reference evidence="3" key="1">
    <citation type="submission" date="2020-09" db="EMBL/GenBank/DDBJ databases">
        <title>A novel bacterium of genus Paenibacillus, isolated from South China Sea.</title>
        <authorList>
            <person name="Huang H."/>
            <person name="Mo K."/>
            <person name="Hu Y."/>
        </authorList>
    </citation>
    <scope>NUCLEOTIDE SEQUENCE</scope>
    <source>
        <strain evidence="3">IB182363</strain>
    </source>
</reference>
<dbReference type="SMART" id="SM00710">
    <property type="entry name" value="PbH1"/>
    <property type="match status" value="4"/>
</dbReference>
<dbReference type="Proteomes" id="UP000639396">
    <property type="component" value="Unassembled WGS sequence"/>
</dbReference>
<evidence type="ECO:0000259" key="2">
    <source>
        <dbReference type="Pfam" id="PF13229"/>
    </source>
</evidence>
<sequence>MTSHNFGKGEIGGSESRQRDMNNGSFSDTTQWQEETDTAKADLGMVHASKGGRFSRRALLSTMGMAGVALVGGGTAGALDLLQGGSEEGRGNGNGGNGGNGGHGGGNPYQQQQRIVIVTDPQFGASPDKTDNTAEIQAAIDYASAQGGGVVFFPCGEYNITGIQAKPNVTLKGENAGASRLLNTAVNGNPAIQYRPAPETPYDANNVDMLANFWMEDLGVIGNPQSGAGIYLLYTMKRGRAKNGLNRCVIQSHGGIGVHWRYGDSLSITDCDIGKNGSHGIYAFEFSNVMTVVGGVIHENGGNGIYWNHVASNCTVFGCSIHDNAKAGVLAQNAEQPSILFCAFNRNGKTTNLPGVQLTGFEQKKVVAATVMGCLFGDNSPNGYDISCSYVESANLYNNYFYGVNSGKPSYIRLATWAKGISIRGNHWHTTKGSPAKITTNNSPNISYFLDDSGDTGPLLNQVLVGRTLQYTLGQASDTLLQSTVGDSEPLPRFRIQAGGSMEFGNGAAMTAAFGPDAATGGLGLRSSVRLSSDQGLAAASSDYSTKPLQLGGYCLWVDAGGKLRIKQGDPLSDTDGTVVGLQD</sequence>
<keyword evidence="4" id="KW-1185">Reference proteome</keyword>
<dbReference type="InterPro" id="IPR039448">
    <property type="entry name" value="Beta_helix"/>
</dbReference>
<dbReference type="AlphaFoldDB" id="A0A927H1B7"/>
<dbReference type="InterPro" id="IPR011050">
    <property type="entry name" value="Pectin_lyase_fold/virulence"/>
</dbReference>
<feature type="compositionally biased region" description="Gly residues" evidence="1">
    <location>
        <begin position="91"/>
        <end position="107"/>
    </location>
</feature>
<feature type="region of interest" description="Disordered" evidence="1">
    <location>
        <begin position="81"/>
        <end position="109"/>
    </location>
</feature>
<dbReference type="InterPro" id="IPR006626">
    <property type="entry name" value="PbH1"/>
</dbReference>
<dbReference type="InterPro" id="IPR006311">
    <property type="entry name" value="TAT_signal"/>
</dbReference>
<name>A0A927H1B7_9BACL</name>
<dbReference type="Gene3D" id="2.160.20.10">
    <property type="entry name" value="Single-stranded right-handed beta-helix, Pectin lyase-like"/>
    <property type="match status" value="1"/>
</dbReference>
<accession>A0A927H1B7</accession>
<evidence type="ECO:0000313" key="4">
    <source>
        <dbReference type="Proteomes" id="UP000639396"/>
    </source>
</evidence>
<gene>
    <name evidence="3" type="ORF">IDH45_19480</name>
</gene>
<evidence type="ECO:0000313" key="3">
    <source>
        <dbReference type="EMBL" id="MBD2864168.1"/>
    </source>
</evidence>
<proteinExistence type="predicted"/>
<dbReference type="Pfam" id="PF13229">
    <property type="entry name" value="Beta_helix"/>
    <property type="match status" value="1"/>
</dbReference>
<protein>
    <submittedName>
        <fullName evidence="3">Right-handed parallel beta-helix repeat-containing protein</fullName>
    </submittedName>
</protein>
<comment type="caution">
    <text evidence="3">The sequence shown here is derived from an EMBL/GenBank/DDBJ whole genome shotgun (WGS) entry which is preliminary data.</text>
</comment>
<feature type="region of interest" description="Disordered" evidence="1">
    <location>
        <begin position="1"/>
        <end position="32"/>
    </location>
</feature>
<dbReference type="SUPFAM" id="SSF51126">
    <property type="entry name" value="Pectin lyase-like"/>
    <property type="match status" value="1"/>
</dbReference>
<feature type="compositionally biased region" description="Polar residues" evidence="1">
    <location>
        <begin position="21"/>
        <end position="32"/>
    </location>
</feature>
<dbReference type="PROSITE" id="PS51318">
    <property type="entry name" value="TAT"/>
    <property type="match status" value="1"/>
</dbReference>
<feature type="domain" description="Right handed beta helix" evidence="2">
    <location>
        <begin position="225"/>
        <end position="339"/>
    </location>
</feature>
<evidence type="ECO:0000256" key="1">
    <source>
        <dbReference type="SAM" id="MobiDB-lite"/>
    </source>
</evidence>
<organism evidence="3 4">
    <name type="scientific">Paenibacillus oceani</name>
    <dbReference type="NCBI Taxonomy" id="2772510"/>
    <lineage>
        <taxon>Bacteria</taxon>
        <taxon>Bacillati</taxon>
        <taxon>Bacillota</taxon>
        <taxon>Bacilli</taxon>
        <taxon>Bacillales</taxon>
        <taxon>Paenibacillaceae</taxon>
        <taxon>Paenibacillus</taxon>
    </lineage>
</organism>
<dbReference type="InterPro" id="IPR012334">
    <property type="entry name" value="Pectin_lyas_fold"/>
</dbReference>
<dbReference type="EMBL" id="JACXJA010000027">
    <property type="protein sequence ID" value="MBD2864168.1"/>
    <property type="molecule type" value="Genomic_DNA"/>
</dbReference>
<dbReference type="RefSeq" id="WP_190929793.1">
    <property type="nucleotide sequence ID" value="NZ_JACXJA010000027.1"/>
</dbReference>